<gene>
    <name evidence="8" type="ORF">AKAME5_000345700</name>
</gene>
<feature type="compositionally biased region" description="Pro residues" evidence="6">
    <location>
        <begin position="186"/>
        <end position="200"/>
    </location>
</feature>
<keyword evidence="9" id="KW-1185">Reference proteome</keyword>
<reference evidence="8" key="1">
    <citation type="submission" date="2022-08" db="EMBL/GenBank/DDBJ databases">
        <title>Genome sequencing of akame (Lates japonicus).</title>
        <authorList>
            <person name="Hashiguchi Y."/>
            <person name="Takahashi H."/>
        </authorList>
    </citation>
    <scope>NUCLEOTIDE SEQUENCE</scope>
    <source>
        <strain evidence="8">Kochi</strain>
    </source>
</reference>
<keyword evidence="5 7" id="KW-0472">Membrane</keyword>
<feature type="compositionally biased region" description="Low complexity" evidence="6">
    <location>
        <begin position="281"/>
        <end position="293"/>
    </location>
</feature>
<feature type="transmembrane region" description="Helical" evidence="7">
    <location>
        <begin position="114"/>
        <end position="136"/>
    </location>
</feature>
<dbReference type="GO" id="GO:0005332">
    <property type="term" value="F:gamma-aminobutyric acid:sodium:chloride symporter activity"/>
    <property type="evidence" value="ECO:0007669"/>
    <property type="project" value="TreeGrafter"/>
</dbReference>
<evidence type="ECO:0000256" key="1">
    <source>
        <dbReference type="ARBA" id="ARBA00004141"/>
    </source>
</evidence>
<dbReference type="GO" id="GO:0005886">
    <property type="term" value="C:plasma membrane"/>
    <property type="evidence" value="ECO:0007669"/>
    <property type="project" value="TreeGrafter"/>
</dbReference>
<dbReference type="Proteomes" id="UP001279410">
    <property type="component" value="Unassembled WGS sequence"/>
</dbReference>
<dbReference type="GO" id="GO:0009986">
    <property type="term" value="C:cell surface"/>
    <property type="evidence" value="ECO:0007669"/>
    <property type="project" value="TreeGrafter"/>
</dbReference>
<sequence length="293" mass="31042">MEDRSGCFSGLPEAVTKLPVSPLWAILFFSMLLMLGIDPAQFCTVESFIHCSGVNKFYDNIQEMIGYKPCIWWKLCWVVFTPLIVAGVFLFSAVQMVPLTMGDYVFPGWGQGVGWLMALSSMVLIPGYMIYMYLGLKGTYKERLRIMLQPPAVVRRCQENGPEQQQAETNTANLSSPTNPANPASPANPTPTNPASPTNPAPVNSTSPVTPANPAPPPANPATAASPVNPATTPAATVTTTTTTTASPANPPTTTTTVSPTSPPPNPASPTEPVNPPNPTSPTSNLTNAEANV</sequence>
<feature type="compositionally biased region" description="Pro residues" evidence="6">
    <location>
        <begin position="211"/>
        <end position="220"/>
    </location>
</feature>
<feature type="transmembrane region" description="Helical" evidence="7">
    <location>
        <begin position="71"/>
        <end position="94"/>
    </location>
</feature>
<dbReference type="Pfam" id="PF00209">
    <property type="entry name" value="SNF"/>
    <property type="match status" value="2"/>
</dbReference>
<evidence type="ECO:0000313" key="9">
    <source>
        <dbReference type="Proteomes" id="UP001279410"/>
    </source>
</evidence>
<proteinExistence type="predicted"/>
<keyword evidence="2" id="KW-0813">Transport</keyword>
<evidence type="ECO:0000256" key="3">
    <source>
        <dbReference type="ARBA" id="ARBA00022692"/>
    </source>
</evidence>
<dbReference type="AlphaFoldDB" id="A0AAD3QZY9"/>
<organism evidence="8 9">
    <name type="scientific">Lates japonicus</name>
    <name type="common">Japanese lates</name>
    <dbReference type="NCBI Taxonomy" id="270547"/>
    <lineage>
        <taxon>Eukaryota</taxon>
        <taxon>Metazoa</taxon>
        <taxon>Chordata</taxon>
        <taxon>Craniata</taxon>
        <taxon>Vertebrata</taxon>
        <taxon>Euteleostomi</taxon>
        <taxon>Actinopterygii</taxon>
        <taxon>Neopterygii</taxon>
        <taxon>Teleostei</taxon>
        <taxon>Neoteleostei</taxon>
        <taxon>Acanthomorphata</taxon>
        <taxon>Carangaria</taxon>
        <taxon>Carangaria incertae sedis</taxon>
        <taxon>Centropomidae</taxon>
        <taxon>Lates</taxon>
    </lineage>
</organism>
<dbReference type="PANTHER" id="PTHR11616">
    <property type="entry name" value="SODIUM/CHLORIDE DEPENDENT TRANSPORTER"/>
    <property type="match status" value="1"/>
</dbReference>
<feature type="transmembrane region" description="Helical" evidence="7">
    <location>
        <begin position="20"/>
        <end position="37"/>
    </location>
</feature>
<keyword evidence="3 7" id="KW-0812">Transmembrane</keyword>
<feature type="region of interest" description="Disordered" evidence="6">
    <location>
        <begin position="157"/>
        <end position="293"/>
    </location>
</feature>
<dbReference type="PROSITE" id="PS50267">
    <property type="entry name" value="NA_NEUROTRAN_SYMP_3"/>
    <property type="match status" value="2"/>
</dbReference>
<evidence type="ECO:0000313" key="8">
    <source>
        <dbReference type="EMBL" id="GLD49981.1"/>
    </source>
</evidence>
<evidence type="ECO:0000256" key="7">
    <source>
        <dbReference type="SAM" id="Phobius"/>
    </source>
</evidence>
<feature type="compositionally biased region" description="Low complexity" evidence="6">
    <location>
        <begin position="221"/>
        <end position="260"/>
    </location>
</feature>
<keyword evidence="4 7" id="KW-1133">Transmembrane helix</keyword>
<dbReference type="PANTHER" id="PTHR11616:SF138">
    <property type="entry name" value="SODIUM- AND CHLORIDE-DEPENDENT GABA TRANSPORTER 1"/>
    <property type="match status" value="1"/>
</dbReference>
<evidence type="ECO:0000256" key="4">
    <source>
        <dbReference type="ARBA" id="ARBA00022989"/>
    </source>
</evidence>
<feature type="compositionally biased region" description="Low complexity" evidence="6">
    <location>
        <begin position="201"/>
        <end position="210"/>
    </location>
</feature>
<comment type="subcellular location">
    <subcellularLocation>
        <location evidence="1">Membrane</location>
        <topology evidence="1">Multi-pass membrane protein</topology>
    </subcellularLocation>
</comment>
<feature type="compositionally biased region" description="Pro residues" evidence="6">
    <location>
        <begin position="261"/>
        <end position="280"/>
    </location>
</feature>
<protein>
    <submittedName>
        <fullName evidence="8">Sodium- and chloride-dependent GABA transporter 1-like protein</fullName>
    </submittedName>
</protein>
<evidence type="ECO:0000256" key="2">
    <source>
        <dbReference type="ARBA" id="ARBA00022448"/>
    </source>
</evidence>
<comment type="caution">
    <text evidence="8">The sequence shown here is derived from an EMBL/GenBank/DDBJ whole genome shotgun (WGS) entry which is preliminary data.</text>
</comment>
<feature type="compositionally biased region" description="Polar residues" evidence="6">
    <location>
        <begin position="161"/>
        <end position="174"/>
    </location>
</feature>
<dbReference type="EMBL" id="BRZM01000009">
    <property type="protein sequence ID" value="GLD49981.1"/>
    <property type="molecule type" value="Genomic_DNA"/>
</dbReference>
<dbReference type="InterPro" id="IPR037272">
    <property type="entry name" value="SNS_sf"/>
</dbReference>
<accession>A0AAD3QZY9</accession>
<dbReference type="SUPFAM" id="SSF161070">
    <property type="entry name" value="SNF-like"/>
    <property type="match status" value="1"/>
</dbReference>
<evidence type="ECO:0000256" key="6">
    <source>
        <dbReference type="SAM" id="MobiDB-lite"/>
    </source>
</evidence>
<feature type="compositionally biased region" description="Low complexity" evidence="6">
    <location>
        <begin position="175"/>
        <end position="185"/>
    </location>
</feature>
<dbReference type="InterPro" id="IPR000175">
    <property type="entry name" value="Na/ntran_symport"/>
</dbReference>
<name>A0AAD3QZY9_LATJO</name>
<evidence type="ECO:0000256" key="5">
    <source>
        <dbReference type="ARBA" id="ARBA00023136"/>
    </source>
</evidence>
<dbReference type="GO" id="GO:0030424">
    <property type="term" value="C:axon"/>
    <property type="evidence" value="ECO:0007669"/>
    <property type="project" value="TreeGrafter"/>
</dbReference>